<dbReference type="EMBL" id="CM037155">
    <property type="protein sequence ID" value="KAH7845328.1"/>
    <property type="molecule type" value="Genomic_DNA"/>
</dbReference>
<dbReference type="Proteomes" id="UP000828048">
    <property type="component" value="Chromosome 5"/>
</dbReference>
<evidence type="ECO:0000313" key="2">
    <source>
        <dbReference type="Proteomes" id="UP000828048"/>
    </source>
</evidence>
<organism evidence="1 2">
    <name type="scientific">Vaccinium darrowii</name>
    <dbReference type="NCBI Taxonomy" id="229202"/>
    <lineage>
        <taxon>Eukaryota</taxon>
        <taxon>Viridiplantae</taxon>
        <taxon>Streptophyta</taxon>
        <taxon>Embryophyta</taxon>
        <taxon>Tracheophyta</taxon>
        <taxon>Spermatophyta</taxon>
        <taxon>Magnoliopsida</taxon>
        <taxon>eudicotyledons</taxon>
        <taxon>Gunneridae</taxon>
        <taxon>Pentapetalae</taxon>
        <taxon>asterids</taxon>
        <taxon>Ericales</taxon>
        <taxon>Ericaceae</taxon>
        <taxon>Vaccinioideae</taxon>
        <taxon>Vaccinieae</taxon>
        <taxon>Vaccinium</taxon>
    </lineage>
</organism>
<gene>
    <name evidence="1" type="ORF">Vadar_000697</name>
</gene>
<comment type="caution">
    <text evidence="1">The sequence shown here is derived from an EMBL/GenBank/DDBJ whole genome shotgun (WGS) entry which is preliminary data.</text>
</comment>
<keyword evidence="2" id="KW-1185">Reference proteome</keyword>
<evidence type="ECO:0000313" key="1">
    <source>
        <dbReference type="EMBL" id="KAH7845328.1"/>
    </source>
</evidence>
<sequence>MFYDKIEEFHEFCQANNSTVQAISRGNEASDQRWIPPDGNVLKINVDRAYDPCTYKGGVGLVICDDQGNVRRAIAIPIQNTHSAKMVEALGFRMAVCMAKECADLGYIVEGDARGVINMLQEKNVPKVNLEVINRDSIVFYSSLNSVSFT</sequence>
<name>A0ACB7XWI7_9ERIC</name>
<protein>
    <submittedName>
        <fullName evidence="1">Uncharacterized protein</fullName>
    </submittedName>
</protein>
<proteinExistence type="predicted"/>
<accession>A0ACB7XWI7</accession>
<reference evidence="1 2" key="1">
    <citation type="journal article" date="2021" name="Hortic Res">
        <title>High-quality reference genome and annotation aids understanding of berry development for evergreen blueberry (Vaccinium darrowii).</title>
        <authorList>
            <person name="Yu J."/>
            <person name="Hulse-Kemp A.M."/>
            <person name="Babiker E."/>
            <person name="Staton M."/>
        </authorList>
    </citation>
    <scope>NUCLEOTIDE SEQUENCE [LARGE SCALE GENOMIC DNA]</scope>
    <source>
        <strain evidence="2">cv. NJ 8807/NJ 8810</strain>
        <tissue evidence="1">Young leaf</tissue>
    </source>
</reference>